<keyword evidence="3" id="KW-1185">Reference proteome</keyword>
<dbReference type="InterPro" id="IPR012337">
    <property type="entry name" value="RNaseH-like_sf"/>
</dbReference>
<name>A0AA88YMU1_PINIB</name>
<evidence type="ECO:0000259" key="1">
    <source>
        <dbReference type="Pfam" id="PF20700"/>
    </source>
</evidence>
<reference evidence="2" key="1">
    <citation type="submission" date="2019-08" db="EMBL/GenBank/DDBJ databases">
        <title>The improved chromosome-level genome for the pearl oyster Pinctada fucata martensii using PacBio sequencing and Hi-C.</title>
        <authorList>
            <person name="Zheng Z."/>
        </authorList>
    </citation>
    <scope>NUCLEOTIDE SEQUENCE</scope>
    <source>
        <strain evidence="2">ZZ-2019</strain>
        <tissue evidence="2">Adductor muscle</tissue>
    </source>
</reference>
<feature type="domain" description="Mutator-like transposase" evidence="1">
    <location>
        <begin position="116"/>
        <end position="243"/>
    </location>
</feature>
<evidence type="ECO:0000313" key="2">
    <source>
        <dbReference type="EMBL" id="KAK3108542.1"/>
    </source>
</evidence>
<evidence type="ECO:0000313" key="3">
    <source>
        <dbReference type="Proteomes" id="UP001186944"/>
    </source>
</evidence>
<gene>
    <name evidence="2" type="ORF">FSP39_010193</name>
</gene>
<dbReference type="Proteomes" id="UP001186944">
    <property type="component" value="Unassembled WGS sequence"/>
</dbReference>
<sequence>MIVDNAVMRFNAQQNDENRLDAFAKQETVISQQAKQLLQTSSTLIPSEWLRTKSFLVQSHFERISDYLLAGENTWWQMTDKGVEFFDGIEQPKSHPEGPVLQHARSTNLKVQKQHLLEAWRECKLAMVNGKLKLPMLKARDYDERGNMVYLTPPTGHASLVGEKTKKIVNFSSMSKKCRICSAAKGGTPREHNCRLNWQGSAKAMEPAMACQMLQEVAKEGGNAKTLVMDNDSTTIAHMKSSVDPSIKKELIGIIREKALLGTYLIGQSYKSDIGLEEELDLENIDMQPLKVSPESSCLVDTKNLTFYVSVAIPGRTSDIVQIAADTEDRSLNIYKKPSKPITPEATEATGLRYQHGEVTLNGEDVPSTNPKEGLHQFLRFLEKCPTKPFIIGHNIQTFDMPILMYHLKHFA</sequence>
<dbReference type="Gene3D" id="3.30.420.10">
    <property type="entry name" value="Ribonuclease H-like superfamily/Ribonuclease H"/>
    <property type="match status" value="1"/>
</dbReference>
<accession>A0AA88YMU1</accession>
<dbReference type="GO" id="GO:0003676">
    <property type="term" value="F:nucleic acid binding"/>
    <property type="evidence" value="ECO:0007669"/>
    <property type="project" value="InterPro"/>
</dbReference>
<dbReference type="InterPro" id="IPR036397">
    <property type="entry name" value="RNaseH_sf"/>
</dbReference>
<dbReference type="SUPFAM" id="SSF53098">
    <property type="entry name" value="Ribonuclease H-like"/>
    <property type="match status" value="1"/>
</dbReference>
<dbReference type="InterPro" id="IPR049012">
    <property type="entry name" value="Mutator_transp_dom"/>
</dbReference>
<dbReference type="Pfam" id="PF20700">
    <property type="entry name" value="Mutator"/>
    <property type="match status" value="1"/>
</dbReference>
<dbReference type="EMBL" id="VSWD01000001">
    <property type="protein sequence ID" value="KAK3108542.1"/>
    <property type="molecule type" value="Genomic_DNA"/>
</dbReference>
<dbReference type="AlphaFoldDB" id="A0AA88YMU1"/>
<organism evidence="2 3">
    <name type="scientific">Pinctada imbricata</name>
    <name type="common">Atlantic pearl-oyster</name>
    <name type="synonym">Pinctada martensii</name>
    <dbReference type="NCBI Taxonomy" id="66713"/>
    <lineage>
        <taxon>Eukaryota</taxon>
        <taxon>Metazoa</taxon>
        <taxon>Spiralia</taxon>
        <taxon>Lophotrochozoa</taxon>
        <taxon>Mollusca</taxon>
        <taxon>Bivalvia</taxon>
        <taxon>Autobranchia</taxon>
        <taxon>Pteriomorphia</taxon>
        <taxon>Pterioida</taxon>
        <taxon>Pterioidea</taxon>
        <taxon>Pteriidae</taxon>
        <taxon>Pinctada</taxon>
    </lineage>
</organism>
<proteinExistence type="predicted"/>
<protein>
    <recommendedName>
        <fullName evidence="1">Mutator-like transposase domain-containing protein</fullName>
    </recommendedName>
</protein>
<comment type="caution">
    <text evidence="2">The sequence shown here is derived from an EMBL/GenBank/DDBJ whole genome shotgun (WGS) entry which is preliminary data.</text>
</comment>